<sequence length="386" mass="43611">MKIKIGIKITYRQGGIINCVEFHFEVVAGVLYVLKPYESKVHVFLSPSVKRKNYDGVKSLLTWSKARFPTSFAPHRLKEQYGLVILISTDYELQRNKAQLARLNPERVLAVVHNAAYNDVPSLLSLSADLHLLTLSPHVANSLSHVINKPVQWFLPVFPWKPKSADCPHSGGKTYSLTAEFSCLRGFSMQGKFGGSRRNYTGIWDQVVKYMSVLEGGASAQQLFHLNVLGKGNHDLLELPSTISHLVTVYDRLPYDSYYSNISKTLALIPAFASPSYYSTRFSSTIITSLSTGTPVIASKRLLSAYSFLNTNSTFIQGDEEEEIHAMIRIMRIGKNQLLEFRHSLKQLRDDLNVRSYDILREHIEQVCSSFRFSFRFLSNSTSTSV</sequence>
<proteinExistence type="predicted"/>
<name>A0A250XAY5_9CHLO</name>
<comment type="caution">
    <text evidence="1">The sequence shown here is derived from an EMBL/GenBank/DDBJ whole genome shotgun (WGS) entry which is preliminary data.</text>
</comment>
<evidence type="ECO:0008006" key="3">
    <source>
        <dbReference type="Google" id="ProtNLM"/>
    </source>
</evidence>
<reference evidence="1 2" key="1">
    <citation type="submission" date="2017-08" db="EMBL/GenBank/DDBJ databases">
        <title>Acidophilic green algal genome provides insights into adaptation to an acidic environment.</title>
        <authorList>
            <person name="Hirooka S."/>
            <person name="Hirose Y."/>
            <person name="Kanesaki Y."/>
            <person name="Higuchi S."/>
            <person name="Fujiwara T."/>
            <person name="Onuma R."/>
            <person name="Era A."/>
            <person name="Ohbayashi R."/>
            <person name="Uzuka A."/>
            <person name="Nozaki H."/>
            <person name="Yoshikawa H."/>
            <person name="Miyagishima S.Y."/>
        </authorList>
    </citation>
    <scope>NUCLEOTIDE SEQUENCE [LARGE SCALE GENOMIC DNA]</scope>
    <source>
        <strain evidence="1 2">NIES-2499</strain>
    </source>
</reference>
<dbReference type="Proteomes" id="UP000232323">
    <property type="component" value="Unassembled WGS sequence"/>
</dbReference>
<organism evidence="1 2">
    <name type="scientific">Chlamydomonas eustigma</name>
    <dbReference type="NCBI Taxonomy" id="1157962"/>
    <lineage>
        <taxon>Eukaryota</taxon>
        <taxon>Viridiplantae</taxon>
        <taxon>Chlorophyta</taxon>
        <taxon>core chlorophytes</taxon>
        <taxon>Chlorophyceae</taxon>
        <taxon>CS clade</taxon>
        <taxon>Chlamydomonadales</taxon>
        <taxon>Chlamydomonadaceae</taxon>
        <taxon>Chlamydomonas</taxon>
    </lineage>
</organism>
<keyword evidence="2" id="KW-1185">Reference proteome</keyword>
<dbReference type="EMBL" id="BEGY01000049">
    <property type="protein sequence ID" value="GAX80206.1"/>
    <property type="molecule type" value="Genomic_DNA"/>
</dbReference>
<dbReference type="AlphaFoldDB" id="A0A250XAY5"/>
<gene>
    <name evidence="1" type="ORF">CEUSTIGMA_g7644.t1</name>
</gene>
<accession>A0A250XAY5</accession>
<dbReference type="OrthoDB" id="549336at2759"/>
<protein>
    <recommendedName>
        <fullName evidence="3">Glycosyl transferase family 1 domain-containing protein</fullName>
    </recommendedName>
</protein>
<evidence type="ECO:0000313" key="2">
    <source>
        <dbReference type="Proteomes" id="UP000232323"/>
    </source>
</evidence>
<evidence type="ECO:0000313" key="1">
    <source>
        <dbReference type="EMBL" id="GAX80206.1"/>
    </source>
</evidence>